<accession>A0A4U6QQ81</accession>
<protein>
    <submittedName>
        <fullName evidence="5">GNAT family N-acetyltransferase</fullName>
    </submittedName>
</protein>
<dbReference type="PROSITE" id="PS51186">
    <property type="entry name" value="GNAT"/>
    <property type="match status" value="1"/>
</dbReference>
<feature type="compositionally biased region" description="Basic residues" evidence="3">
    <location>
        <begin position="1"/>
        <end position="11"/>
    </location>
</feature>
<sequence>MGLARVRRPRDRHLVPEPVTDPRTTPEAVPAESSDPSEPVLRRVGPGGALASDHAFGVALVTLWHRVVRAGPAGGFPVDADRGGIARLVPPLVDELRTGRAVGFAVNAGRLLVGFGLLRPGHGSAEHTATLPLLLTDPEHLRTGVGDRLLAALLDAAGQAGIDRVEVAVDPDQADFFGRRGFAEWGRRPGWRRPDGAKTPARDELLLGWTA</sequence>
<dbReference type="GO" id="GO:0016747">
    <property type="term" value="F:acyltransferase activity, transferring groups other than amino-acyl groups"/>
    <property type="evidence" value="ECO:0007669"/>
    <property type="project" value="InterPro"/>
</dbReference>
<dbReference type="EMBL" id="SZZH01000001">
    <property type="protein sequence ID" value="TKV62232.1"/>
    <property type="molecule type" value="Genomic_DNA"/>
</dbReference>
<keyword evidence="6" id="KW-1185">Reference proteome</keyword>
<evidence type="ECO:0000256" key="3">
    <source>
        <dbReference type="SAM" id="MobiDB-lite"/>
    </source>
</evidence>
<dbReference type="PANTHER" id="PTHR43877">
    <property type="entry name" value="AMINOALKYLPHOSPHONATE N-ACETYLTRANSFERASE-RELATED-RELATED"/>
    <property type="match status" value="1"/>
</dbReference>
<comment type="caution">
    <text evidence="5">The sequence shown here is derived from an EMBL/GenBank/DDBJ whole genome shotgun (WGS) entry which is preliminary data.</text>
</comment>
<feature type="region of interest" description="Disordered" evidence="3">
    <location>
        <begin position="1"/>
        <end position="46"/>
    </location>
</feature>
<evidence type="ECO:0000313" key="6">
    <source>
        <dbReference type="Proteomes" id="UP000306985"/>
    </source>
</evidence>
<evidence type="ECO:0000256" key="2">
    <source>
        <dbReference type="ARBA" id="ARBA00023315"/>
    </source>
</evidence>
<dbReference type="SUPFAM" id="SSF55729">
    <property type="entry name" value="Acyl-CoA N-acyltransferases (Nat)"/>
    <property type="match status" value="1"/>
</dbReference>
<dbReference type="Gene3D" id="3.40.630.30">
    <property type="match status" value="1"/>
</dbReference>
<proteinExistence type="predicted"/>
<evidence type="ECO:0000256" key="1">
    <source>
        <dbReference type="ARBA" id="ARBA00022679"/>
    </source>
</evidence>
<organism evidence="5 6">
    <name type="scientific">Nakamurella flava</name>
    <dbReference type="NCBI Taxonomy" id="2576308"/>
    <lineage>
        <taxon>Bacteria</taxon>
        <taxon>Bacillati</taxon>
        <taxon>Actinomycetota</taxon>
        <taxon>Actinomycetes</taxon>
        <taxon>Nakamurellales</taxon>
        <taxon>Nakamurellaceae</taxon>
        <taxon>Nakamurella</taxon>
    </lineage>
</organism>
<dbReference type="InterPro" id="IPR016181">
    <property type="entry name" value="Acyl_CoA_acyltransferase"/>
</dbReference>
<reference evidence="5 6" key="1">
    <citation type="submission" date="2019-05" db="EMBL/GenBank/DDBJ databases">
        <title>Nakamurella sp. N5BH11, whole genome shotgun sequence.</title>
        <authorList>
            <person name="Tuo L."/>
        </authorList>
    </citation>
    <scope>NUCLEOTIDE SEQUENCE [LARGE SCALE GENOMIC DNA]</scope>
    <source>
        <strain evidence="5 6">N5BH11</strain>
    </source>
</reference>
<dbReference type="InterPro" id="IPR050832">
    <property type="entry name" value="Bact_Acetyltransf"/>
</dbReference>
<keyword evidence="1 5" id="KW-0808">Transferase</keyword>
<keyword evidence="2" id="KW-0012">Acyltransferase</keyword>
<evidence type="ECO:0000313" key="5">
    <source>
        <dbReference type="EMBL" id="TKV62232.1"/>
    </source>
</evidence>
<dbReference type="Pfam" id="PF00583">
    <property type="entry name" value="Acetyltransf_1"/>
    <property type="match status" value="1"/>
</dbReference>
<dbReference type="Proteomes" id="UP000306985">
    <property type="component" value="Unassembled WGS sequence"/>
</dbReference>
<gene>
    <name evidence="5" type="ORF">FDO65_07455</name>
</gene>
<dbReference type="AlphaFoldDB" id="A0A4U6QQ81"/>
<feature type="domain" description="N-acetyltransferase" evidence="4">
    <location>
        <begin position="66"/>
        <end position="211"/>
    </location>
</feature>
<dbReference type="OrthoDB" id="3572254at2"/>
<name>A0A4U6QQ81_9ACTN</name>
<dbReference type="InterPro" id="IPR000182">
    <property type="entry name" value="GNAT_dom"/>
</dbReference>
<evidence type="ECO:0000259" key="4">
    <source>
        <dbReference type="PROSITE" id="PS51186"/>
    </source>
</evidence>